<organism evidence="2 3">
    <name type="scientific">Loigolactobacillus bifermentans DSM 20003</name>
    <dbReference type="NCBI Taxonomy" id="1423726"/>
    <lineage>
        <taxon>Bacteria</taxon>
        <taxon>Bacillati</taxon>
        <taxon>Bacillota</taxon>
        <taxon>Bacilli</taxon>
        <taxon>Lactobacillales</taxon>
        <taxon>Lactobacillaceae</taxon>
        <taxon>Loigolactobacillus</taxon>
    </lineage>
</organism>
<name>A0A0R1H2X7_9LACO</name>
<sequence length="88" mass="10238">MYDSLITSFLVLIVSIILQVIKHYPGKIANYIFIFWIFLIGYFVATTYRSISLLLKIFFAHEVDLPIDHTKSSEEKQAQIKRIKSKNG</sequence>
<keyword evidence="1" id="KW-0812">Transmembrane</keyword>
<keyword evidence="1" id="KW-0472">Membrane</keyword>
<dbReference type="EMBL" id="AZDA01000003">
    <property type="protein sequence ID" value="KRK40908.1"/>
    <property type="molecule type" value="Genomic_DNA"/>
</dbReference>
<dbReference type="AlphaFoldDB" id="A0A0R1H2X7"/>
<dbReference type="PATRIC" id="fig|1423726.3.peg.2771"/>
<evidence type="ECO:0000256" key="1">
    <source>
        <dbReference type="SAM" id="Phobius"/>
    </source>
</evidence>
<feature type="transmembrane region" description="Helical" evidence="1">
    <location>
        <begin position="5"/>
        <end position="22"/>
    </location>
</feature>
<accession>A0A0R1H2X7</accession>
<protein>
    <submittedName>
        <fullName evidence="2">Uncharacterized protein</fullName>
    </submittedName>
</protein>
<dbReference type="Proteomes" id="UP000051461">
    <property type="component" value="Unassembled WGS sequence"/>
</dbReference>
<comment type="caution">
    <text evidence="2">The sequence shown here is derived from an EMBL/GenBank/DDBJ whole genome shotgun (WGS) entry which is preliminary data.</text>
</comment>
<evidence type="ECO:0000313" key="3">
    <source>
        <dbReference type="Proteomes" id="UP000051461"/>
    </source>
</evidence>
<feature type="transmembrane region" description="Helical" evidence="1">
    <location>
        <begin position="28"/>
        <end position="48"/>
    </location>
</feature>
<keyword evidence="1" id="KW-1133">Transmembrane helix</keyword>
<gene>
    <name evidence="2" type="ORF">FC07_GL002662</name>
</gene>
<proteinExistence type="predicted"/>
<keyword evidence="3" id="KW-1185">Reference proteome</keyword>
<evidence type="ECO:0000313" key="2">
    <source>
        <dbReference type="EMBL" id="KRK40908.1"/>
    </source>
</evidence>
<reference evidence="2 3" key="1">
    <citation type="journal article" date="2015" name="Genome Announc.">
        <title>Expanding the biotechnology potential of lactobacilli through comparative genomics of 213 strains and associated genera.</title>
        <authorList>
            <person name="Sun Z."/>
            <person name="Harris H.M."/>
            <person name="McCann A."/>
            <person name="Guo C."/>
            <person name="Argimon S."/>
            <person name="Zhang W."/>
            <person name="Yang X."/>
            <person name="Jeffery I.B."/>
            <person name="Cooney J.C."/>
            <person name="Kagawa T.F."/>
            <person name="Liu W."/>
            <person name="Song Y."/>
            <person name="Salvetti E."/>
            <person name="Wrobel A."/>
            <person name="Rasinkangas P."/>
            <person name="Parkhill J."/>
            <person name="Rea M.C."/>
            <person name="O'Sullivan O."/>
            <person name="Ritari J."/>
            <person name="Douillard F.P."/>
            <person name="Paul Ross R."/>
            <person name="Yang R."/>
            <person name="Briner A.E."/>
            <person name="Felis G.E."/>
            <person name="de Vos W.M."/>
            <person name="Barrangou R."/>
            <person name="Klaenhammer T.R."/>
            <person name="Caufield P.W."/>
            <person name="Cui Y."/>
            <person name="Zhang H."/>
            <person name="O'Toole P.W."/>
        </authorList>
    </citation>
    <scope>NUCLEOTIDE SEQUENCE [LARGE SCALE GENOMIC DNA]</scope>
    <source>
        <strain evidence="2 3">DSM 20003</strain>
    </source>
</reference>